<dbReference type="EMBL" id="CM042882">
    <property type="protein sequence ID" value="KAI4379876.1"/>
    <property type="molecule type" value="Genomic_DNA"/>
</dbReference>
<sequence length="354" mass="39494">MSPNSSYPFPSRLRPSDDPISAPAAPLPPPPPPPPPTTPHDDANLTTCLYHTHLGIFSLTWSKSLFGRSLHLLHGSPSDRSPSFPTVSFHLHINNFFFWKKQGSKKLWVDGALPSSVLFWDLTRAKFGSGPEPVSGFYVSVVVDGAMGLLVGDLEKLAFSRTRARGSEKTALPALFLRREHVFGNRVLYYHGEDRGEEQGDLCGLQREEAQVEVQGERVVEFDRASFQVSWDVYNWLFKDVSEGHAVFMFRFDKQDEVREDGRSYNVGDNDSLFTNSHNALSTLSSCSFGMNEIELRKMRKSMARTARSSSSSSLSSSASSCGSNSSVMEWASTEENELTHPVGFSLLIYAWKR</sequence>
<comment type="caution">
    <text evidence="1">The sequence shown here is derived from an EMBL/GenBank/DDBJ whole genome shotgun (WGS) entry which is preliminary data.</text>
</comment>
<name>A0ACB9RL98_9MYRT</name>
<organism evidence="1 2">
    <name type="scientific">Melastoma candidum</name>
    <dbReference type="NCBI Taxonomy" id="119954"/>
    <lineage>
        <taxon>Eukaryota</taxon>
        <taxon>Viridiplantae</taxon>
        <taxon>Streptophyta</taxon>
        <taxon>Embryophyta</taxon>
        <taxon>Tracheophyta</taxon>
        <taxon>Spermatophyta</taxon>
        <taxon>Magnoliopsida</taxon>
        <taxon>eudicotyledons</taxon>
        <taxon>Gunneridae</taxon>
        <taxon>Pentapetalae</taxon>
        <taxon>rosids</taxon>
        <taxon>malvids</taxon>
        <taxon>Myrtales</taxon>
        <taxon>Melastomataceae</taxon>
        <taxon>Melastomatoideae</taxon>
        <taxon>Melastomateae</taxon>
        <taxon>Melastoma</taxon>
    </lineage>
</organism>
<evidence type="ECO:0000313" key="1">
    <source>
        <dbReference type="EMBL" id="KAI4379876.1"/>
    </source>
</evidence>
<evidence type="ECO:0000313" key="2">
    <source>
        <dbReference type="Proteomes" id="UP001057402"/>
    </source>
</evidence>
<gene>
    <name evidence="1" type="ORF">MLD38_006118</name>
</gene>
<accession>A0ACB9RL98</accession>
<keyword evidence="2" id="KW-1185">Reference proteome</keyword>
<reference evidence="2" key="1">
    <citation type="journal article" date="2023" name="Front. Plant Sci.">
        <title>Chromosomal-level genome assembly of Melastoma candidum provides insights into trichome evolution.</title>
        <authorList>
            <person name="Zhong Y."/>
            <person name="Wu W."/>
            <person name="Sun C."/>
            <person name="Zou P."/>
            <person name="Liu Y."/>
            <person name="Dai S."/>
            <person name="Zhou R."/>
        </authorList>
    </citation>
    <scope>NUCLEOTIDE SEQUENCE [LARGE SCALE GENOMIC DNA]</scope>
</reference>
<protein>
    <submittedName>
        <fullName evidence="1">Uncharacterized protein</fullName>
    </submittedName>
</protein>
<proteinExistence type="predicted"/>
<dbReference type="Proteomes" id="UP001057402">
    <property type="component" value="Chromosome 3"/>
</dbReference>